<keyword evidence="5" id="KW-0347">Helicase</keyword>
<dbReference type="InterPro" id="IPR004589">
    <property type="entry name" value="DNA_helicase_ATP-dep_RecQ"/>
</dbReference>
<dbReference type="GO" id="GO:0005730">
    <property type="term" value="C:nucleolus"/>
    <property type="evidence" value="ECO:0007669"/>
    <property type="project" value="EnsemblFungi"/>
</dbReference>
<proteinExistence type="inferred from homology"/>
<dbReference type="SMART" id="SM00487">
    <property type="entry name" value="DEXDc"/>
    <property type="match status" value="1"/>
</dbReference>
<dbReference type="InterPro" id="IPR002464">
    <property type="entry name" value="DNA/RNA_helicase_DEAH_CS"/>
</dbReference>
<dbReference type="STRING" id="1076872.G8ZN29"/>
<keyword evidence="7" id="KW-0238">DNA-binding</keyword>
<dbReference type="HOGENOM" id="CLU_001103_22_1_1"/>
<comment type="similarity">
    <text evidence="2">Belongs to the helicase family. RecQ subfamily.</text>
</comment>
<evidence type="ECO:0000256" key="2">
    <source>
        <dbReference type="ARBA" id="ARBA00005446"/>
    </source>
</evidence>
<protein>
    <recommendedName>
        <fullName evidence="11">DNA 3'-5' helicase</fullName>
        <ecNumber evidence="11">5.6.2.4</ecNumber>
    </recommendedName>
</protein>
<evidence type="ECO:0000313" key="15">
    <source>
        <dbReference type="EMBL" id="CCE90023.1"/>
    </source>
</evidence>
<dbReference type="Gene3D" id="1.10.150.80">
    <property type="entry name" value="HRDC domain"/>
    <property type="match status" value="1"/>
</dbReference>
<dbReference type="KEGG" id="tdl:TDEL_0A06910"/>
<dbReference type="EMBL" id="HE616742">
    <property type="protein sequence ID" value="CCE90023.1"/>
    <property type="molecule type" value="Genomic_DNA"/>
</dbReference>
<dbReference type="SUPFAM" id="SSF47819">
    <property type="entry name" value="HRDC-like"/>
    <property type="match status" value="1"/>
</dbReference>
<dbReference type="GO" id="GO:0007534">
    <property type="term" value="P:gene conversion at mating-type locus"/>
    <property type="evidence" value="ECO:0007669"/>
    <property type="project" value="EnsemblFungi"/>
</dbReference>
<comment type="subcellular location">
    <subcellularLocation>
        <location evidence="1">Nucleus</location>
    </subcellularLocation>
</comment>
<evidence type="ECO:0000256" key="5">
    <source>
        <dbReference type="ARBA" id="ARBA00022806"/>
    </source>
</evidence>
<dbReference type="FunCoup" id="G8ZN29">
    <property type="interactions" value="497"/>
</dbReference>
<dbReference type="GO" id="GO:0045132">
    <property type="term" value="P:meiotic chromosome segregation"/>
    <property type="evidence" value="ECO:0007669"/>
    <property type="project" value="EnsemblFungi"/>
</dbReference>
<dbReference type="GO" id="GO:0006260">
    <property type="term" value="P:DNA replication"/>
    <property type="evidence" value="ECO:0007669"/>
    <property type="project" value="EnsemblFungi"/>
</dbReference>
<dbReference type="InterPro" id="IPR018982">
    <property type="entry name" value="RQC_domain"/>
</dbReference>
<dbReference type="PANTHER" id="PTHR13710">
    <property type="entry name" value="DNA HELICASE RECQ FAMILY MEMBER"/>
    <property type="match status" value="1"/>
</dbReference>
<dbReference type="InterPro" id="IPR022758">
    <property type="entry name" value="Helicase_Sgs1"/>
</dbReference>
<dbReference type="GO" id="GO:0010947">
    <property type="term" value="P:negative regulation of meiotic joint molecule formation"/>
    <property type="evidence" value="ECO:0007669"/>
    <property type="project" value="EnsemblFungi"/>
</dbReference>
<dbReference type="GO" id="GO:0000722">
    <property type="term" value="P:telomere maintenance via recombination"/>
    <property type="evidence" value="ECO:0007669"/>
    <property type="project" value="EnsemblFungi"/>
</dbReference>
<dbReference type="GO" id="GO:0016787">
    <property type="term" value="F:hydrolase activity"/>
    <property type="evidence" value="ECO:0007669"/>
    <property type="project" value="UniProtKB-KW"/>
</dbReference>
<dbReference type="GO" id="GO:0000706">
    <property type="term" value="P:meiotic DNA double-strand break processing"/>
    <property type="evidence" value="ECO:0007669"/>
    <property type="project" value="EnsemblFungi"/>
</dbReference>
<dbReference type="FunFam" id="3.40.50.300:FF:000340">
    <property type="entry name" value="Bloom syndrome, RecQ helicase"/>
    <property type="match status" value="1"/>
</dbReference>
<keyword evidence="3" id="KW-0547">Nucleotide-binding</keyword>
<feature type="domain" description="Helicase ATP-binding" evidence="13">
    <location>
        <begin position="618"/>
        <end position="795"/>
    </location>
</feature>
<dbReference type="InParanoid" id="G8ZN29"/>
<dbReference type="GO" id="GO:0000070">
    <property type="term" value="P:mitotic sister chromatid segregation"/>
    <property type="evidence" value="ECO:0007669"/>
    <property type="project" value="EnsemblFungi"/>
</dbReference>
<keyword evidence="9" id="KW-0539">Nucleus</keyword>
<evidence type="ECO:0000256" key="10">
    <source>
        <dbReference type="ARBA" id="ARBA00034617"/>
    </source>
</evidence>
<organism evidence="15 16">
    <name type="scientific">Torulaspora delbrueckii</name>
    <name type="common">Yeast</name>
    <name type="synonym">Candida colliculosa</name>
    <dbReference type="NCBI Taxonomy" id="4950"/>
    <lineage>
        <taxon>Eukaryota</taxon>
        <taxon>Fungi</taxon>
        <taxon>Dikarya</taxon>
        <taxon>Ascomycota</taxon>
        <taxon>Saccharomycotina</taxon>
        <taxon>Saccharomycetes</taxon>
        <taxon>Saccharomycetales</taxon>
        <taxon>Saccharomycetaceae</taxon>
        <taxon>Torulaspora</taxon>
    </lineage>
</organism>
<dbReference type="GO" id="GO:0003677">
    <property type="term" value="F:DNA binding"/>
    <property type="evidence" value="ECO:0007669"/>
    <property type="project" value="UniProtKB-KW"/>
</dbReference>
<evidence type="ECO:0000256" key="8">
    <source>
        <dbReference type="ARBA" id="ARBA00023235"/>
    </source>
</evidence>
<comment type="catalytic activity">
    <reaction evidence="10">
        <text>Couples ATP hydrolysis with the unwinding of duplex DNA by translocating in the 3'-5' direction.</text>
        <dbReference type="EC" id="5.6.2.4"/>
    </reaction>
</comment>
<dbReference type="InterPro" id="IPR011545">
    <property type="entry name" value="DEAD/DEAH_box_helicase_dom"/>
</dbReference>
<dbReference type="Pfam" id="PF11408">
    <property type="entry name" value="Helicase_Sgs1"/>
    <property type="match status" value="1"/>
</dbReference>
<dbReference type="SMART" id="SM00490">
    <property type="entry name" value="HELICc"/>
    <property type="match status" value="1"/>
</dbReference>
<evidence type="ECO:0000256" key="9">
    <source>
        <dbReference type="ARBA" id="ARBA00023242"/>
    </source>
</evidence>
<dbReference type="eggNOG" id="KOG0351">
    <property type="taxonomic scope" value="Eukaryota"/>
</dbReference>
<dbReference type="GO" id="GO:0044547">
    <property type="term" value="F:DNA topoisomerase binding"/>
    <property type="evidence" value="ECO:0007669"/>
    <property type="project" value="EnsemblFungi"/>
</dbReference>
<dbReference type="SMART" id="SM00956">
    <property type="entry name" value="RQC"/>
    <property type="match status" value="1"/>
</dbReference>
<dbReference type="CDD" id="cd18794">
    <property type="entry name" value="SF2_C_RecQ"/>
    <property type="match status" value="1"/>
</dbReference>
<evidence type="ECO:0000256" key="1">
    <source>
        <dbReference type="ARBA" id="ARBA00004123"/>
    </source>
</evidence>
<dbReference type="InterPro" id="IPR010997">
    <property type="entry name" value="HRDC-like_sf"/>
</dbReference>
<dbReference type="GO" id="GO:0031422">
    <property type="term" value="C:RecQ family helicase-topoisomerase III complex"/>
    <property type="evidence" value="ECO:0007669"/>
    <property type="project" value="EnsemblFungi"/>
</dbReference>
<dbReference type="PROSITE" id="PS51194">
    <property type="entry name" value="HELICASE_CTER"/>
    <property type="match status" value="1"/>
</dbReference>
<dbReference type="NCBIfam" id="TIGR00614">
    <property type="entry name" value="recQ_fam"/>
    <property type="match status" value="1"/>
</dbReference>
<dbReference type="Gene3D" id="3.40.50.300">
    <property type="entry name" value="P-loop containing nucleotide triphosphate hydrolases"/>
    <property type="match status" value="2"/>
</dbReference>
<evidence type="ECO:0000256" key="3">
    <source>
        <dbReference type="ARBA" id="ARBA00022741"/>
    </source>
</evidence>
<dbReference type="InterPro" id="IPR044876">
    <property type="entry name" value="HRDC_dom_sf"/>
</dbReference>
<feature type="region of interest" description="Disordered" evidence="12">
    <location>
        <begin position="84"/>
        <end position="130"/>
    </location>
</feature>
<dbReference type="EC" id="5.6.2.4" evidence="11"/>
<keyword evidence="4" id="KW-0378">Hydrolase</keyword>
<dbReference type="PROSITE" id="PS00690">
    <property type="entry name" value="DEAH_ATP_HELICASE"/>
    <property type="match status" value="1"/>
</dbReference>
<evidence type="ECO:0000256" key="4">
    <source>
        <dbReference type="ARBA" id="ARBA00022801"/>
    </source>
</evidence>
<dbReference type="CDD" id="cd17920">
    <property type="entry name" value="DEXHc_RecQ"/>
    <property type="match status" value="1"/>
</dbReference>
<keyword evidence="16" id="KW-1185">Reference proteome</keyword>
<feature type="compositionally biased region" description="Low complexity" evidence="12">
    <location>
        <begin position="1333"/>
        <end position="1342"/>
    </location>
</feature>
<dbReference type="Pfam" id="PF00270">
    <property type="entry name" value="DEAD"/>
    <property type="match status" value="1"/>
</dbReference>
<evidence type="ECO:0000256" key="11">
    <source>
        <dbReference type="ARBA" id="ARBA00034808"/>
    </source>
</evidence>
<dbReference type="FunFam" id="3.40.50.300:FF:000296">
    <property type="entry name" value="ATP-dependent DNA helicase RecQ"/>
    <property type="match status" value="1"/>
</dbReference>
<dbReference type="InterPro" id="IPR032284">
    <property type="entry name" value="RecQ_Zn-bd"/>
</dbReference>
<dbReference type="GO" id="GO:0009378">
    <property type="term" value="F:four-way junction helicase activity"/>
    <property type="evidence" value="ECO:0007669"/>
    <property type="project" value="TreeGrafter"/>
</dbReference>
<keyword evidence="8" id="KW-0413">Isomerase</keyword>
<dbReference type="PANTHER" id="PTHR13710:SF153">
    <property type="entry name" value="RECQ-LIKE DNA HELICASE BLM"/>
    <property type="match status" value="1"/>
</dbReference>
<evidence type="ECO:0000256" key="12">
    <source>
        <dbReference type="SAM" id="MobiDB-lite"/>
    </source>
</evidence>
<name>G8ZN29_TORDE</name>
<feature type="compositionally biased region" description="Low complexity" evidence="12">
    <location>
        <begin position="84"/>
        <end position="94"/>
    </location>
</feature>
<evidence type="ECO:0000256" key="6">
    <source>
        <dbReference type="ARBA" id="ARBA00022840"/>
    </source>
</evidence>
<dbReference type="Pfam" id="PF09382">
    <property type="entry name" value="RQC"/>
    <property type="match status" value="1"/>
</dbReference>
<dbReference type="GO" id="GO:0043138">
    <property type="term" value="F:3'-5' DNA helicase activity"/>
    <property type="evidence" value="ECO:0007669"/>
    <property type="project" value="UniProtKB-EC"/>
</dbReference>
<dbReference type="FunFam" id="1.10.10.10:FF:000668">
    <property type="entry name" value="ATP-dependent DNA helicase"/>
    <property type="match status" value="1"/>
</dbReference>
<accession>G8ZN29</accession>
<dbReference type="RefSeq" id="XP_003679234.1">
    <property type="nucleotide sequence ID" value="XM_003679186.1"/>
</dbReference>
<dbReference type="InterPro" id="IPR002121">
    <property type="entry name" value="HRDC_dom"/>
</dbReference>
<feature type="domain" description="Helicase C-terminal" evidence="14">
    <location>
        <begin position="806"/>
        <end position="966"/>
    </location>
</feature>
<dbReference type="SUPFAM" id="SSF52540">
    <property type="entry name" value="P-loop containing nucleoside triphosphate hydrolases"/>
    <property type="match status" value="2"/>
</dbReference>
<dbReference type="GO" id="GO:0044818">
    <property type="term" value="P:mitotic G2/M transition checkpoint"/>
    <property type="evidence" value="ECO:0007669"/>
    <property type="project" value="EnsemblFungi"/>
</dbReference>
<dbReference type="Proteomes" id="UP000005627">
    <property type="component" value="Chromosome 1"/>
</dbReference>
<dbReference type="InterPro" id="IPR027417">
    <property type="entry name" value="P-loop_NTPase"/>
</dbReference>
<dbReference type="Gene3D" id="1.10.10.10">
    <property type="entry name" value="Winged helix-like DNA-binding domain superfamily/Winged helix DNA-binding domain"/>
    <property type="match status" value="1"/>
</dbReference>
<dbReference type="Pfam" id="PF16124">
    <property type="entry name" value="RecQ_Zn_bind"/>
    <property type="match status" value="1"/>
</dbReference>
<dbReference type="InterPro" id="IPR036388">
    <property type="entry name" value="WH-like_DNA-bd_sf"/>
</dbReference>
<evidence type="ECO:0000259" key="13">
    <source>
        <dbReference type="PROSITE" id="PS51192"/>
    </source>
</evidence>
<dbReference type="GO" id="GO:0031860">
    <property type="term" value="P:telomeric 3' overhang formation"/>
    <property type="evidence" value="ECO:0007669"/>
    <property type="project" value="EnsemblFungi"/>
</dbReference>
<dbReference type="Pfam" id="PF00271">
    <property type="entry name" value="Helicase_C"/>
    <property type="match status" value="1"/>
</dbReference>
<keyword evidence="6" id="KW-0067">ATP-binding</keyword>
<reference evidence="15 16" key="1">
    <citation type="journal article" date="2011" name="Proc. Natl. Acad. Sci. U.S.A.">
        <title>Evolutionary erosion of yeast sex chromosomes by mating-type switching accidents.</title>
        <authorList>
            <person name="Gordon J.L."/>
            <person name="Armisen D."/>
            <person name="Proux-Wera E."/>
            <person name="Oheigeartaigh S.S."/>
            <person name="Byrne K.P."/>
            <person name="Wolfe K.H."/>
        </authorList>
    </citation>
    <scope>NUCLEOTIDE SEQUENCE [LARGE SCALE GENOMIC DNA]</scope>
    <source>
        <strain evidence="16">ATCC 10662 / CBS 1146 / NBRC 0425 / NCYC 2629 / NRRL Y-866</strain>
    </source>
</reference>
<dbReference type="GO" id="GO:0005737">
    <property type="term" value="C:cytoplasm"/>
    <property type="evidence" value="ECO:0007669"/>
    <property type="project" value="TreeGrafter"/>
</dbReference>
<evidence type="ECO:0000259" key="14">
    <source>
        <dbReference type="PROSITE" id="PS51194"/>
    </source>
</evidence>
<evidence type="ECO:0000313" key="16">
    <source>
        <dbReference type="Proteomes" id="UP000005627"/>
    </source>
</evidence>
<dbReference type="GeneID" id="11502910"/>
<dbReference type="GO" id="GO:0031573">
    <property type="term" value="P:mitotic intra-S DNA damage checkpoint signaling"/>
    <property type="evidence" value="ECO:0007669"/>
    <property type="project" value="EnsemblFungi"/>
</dbReference>
<evidence type="ECO:0000256" key="7">
    <source>
        <dbReference type="ARBA" id="ARBA00023125"/>
    </source>
</evidence>
<dbReference type="InterPro" id="IPR014001">
    <property type="entry name" value="Helicase_ATP-bd"/>
</dbReference>
<dbReference type="SMART" id="SM00341">
    <property type="entry name" value="HRDC"/>
    <property type="match status" value="1"/>
</dbReference>
<dbReference type="GO" id="GO:0000724">
    <property type="term" value="P:double-strand break repair via homologous recombination"/>
    <property type="evidence" value="ECO:0007669"/>
    <property type="project" value="EnsemblFungi"/>
</dbReference>
<dbReference type="OrthoDB" id="10261556at2759"/>
<dbReference type="GO" id="GO:0010520">
    <property type="term" value="P:regulation of reciprocal meiotic recombination"/>
    <property type="evidence" value="ECO:0007669"/>
    <property type="project" value="EnsemblFungi"/>
</dbReference>
<sequence>MNMVAKPSNNLRREHKWLRETTSFQDDKDLVLQVINKHVLNKRTRTIPPIGHEDNNNLTDKGDDSVPVSGATPFFEEAFSWNRSSDNSKVSSSWQDKENLANDRTTIHQKLPRSKILRPEPPLVSKSLNHPIDRPAQVKQSFSLVDLQRSLIDLLKLKAQLLTQKCQIIESTSLSEDSKKFQLSKEVNPHLVKLESQIGSLEKDMAMTTKENQEKRFDIFNSSDVNSSMEGIPMHNNKTTAAGSTFNHSLMDMLPSPADVDRPDQSLRPSHGSALINEDLIQVLDDDDRSIEDDEPTIISQKSLQRAPTMTPQSQQAIEDQINNQDENIHQQNLSRNLRVRNSINYKIPEKDDPFDYVMGANEDKNSMDRSDVTVEAEEDNLSDYMSTRDEEKDELIHQSDLEFVVEDGIDKTGDTAYSDNVEESDADMSMNFALPNQDSIEVILSSPVKSNPFEAEVEHIDLLEDDFDKDRIVDDSVPYPLSNNLTMSNSDLELIASEEEEDLSDNDLERFDEERENRASDANIKDLDDDLKIINERKLEEDSLSFAPTIKKECSTLSKSNGEDDDLEDDFSLADIIGKRSETLPTESRHPWSAEVEYRLREIFKLPGFRPHQLEAINATLSGKDVFVLMPTGGGKSLCYQLPAVVKSGKTKGTTIVISPLISLMQDQVEHLLSNNIKASMFSSKGTAEQRRQTFNLFIHGLLDLIYISPEMISASEQCKRGINKLYNDGKLARIVVDEAHCVSNWGHDFRPDYKELKYFKREYPDVPMIALTATASEQVRMDIIHNLELKEPVFLKQSFNRTNLFYEILKKTKNSIFEICDTIKIRFRNQTGIIYCHSKNSCEQTAAQMQRSGIKCAFYHAGMEPDDRLTIQKAWQADEIQVICATVAFGMGIDKPDVRFVYHFTVPRTLEGYYQETGRAGRDGKFSYCMAYFSFRDVRTIQTMIQKDKNLDRENKEKHLNKLQQVMSYCDNETDCRRKLVLSYFNEDFDSKLCGKNCDNCRNSSHVMTEERDVTEDSKKIARLVEYLQDYRVTLIYCQDVFKGSRSSKIVQAGHDGLELHGAGKTMQKSEIERIFFHLVTTRILQEYSIMNNSGFAVNYVKLGPNAKKLLNGNLDIKMQFTKSAPGSRSTSAGTTVSSKAVTKSAAKPLPTKAAAKEHIKSFAYEEHQTKTSAGPIALNNNMYSHSTQELGELTYAYEKLRETSLNIGNRMNPPVANFVSDLVLKKLAKILPVTEEEFNGLLDVTDKNRNRFKYFKSTIMELRKRKIGLLVASNGDTSTSTNHSIVLSEDSSAISDRASVRSRYFDADADERRATQEIINQIRMTQTTSGSVSSITASSCRKKATSGRGFRNYRGNRRKRK</sequence>
<feature type="region of interest" description="Disordered" evidence="12">
    <location>
        <begin position="1333"/>
        <end position="1364"/>
    </location>
</feature>
<dbReference type="InterPro" id="IPR001650">
    <property type="entry name" value="Helicase_C-like"/>
</dbReference>
<gene>
    <name evidence="15" type="primary">TDEL0A06910</name>
    <name evidence="15" type="ORF">TDEL_0A06910</name>
</gene>
<dbReference type="PROSITE" id="PS51192">
    <property type="entry name" value="HELICASE_ATP_BIND_1"/>
    <property type="match status" value="1"/>
</dbReference>
<dbReference type="GO" id="GO:0005524">
    <property type="term" value="F:ATP binding"/>
    <property type="evidence" value="ECO:0007669"/>
    <property type="project" value="UniProtKB-KW"/>
</dbReference>
<dbReference type="GO" id="GO:0006265">
    <property type="term" value="P:DNA topological change"/>
    <property type="evidence" value="ECO:0007669"/>
    <property type="project" value="EnsemblFungi"/>
</dbReference>